<dbReference type="Pfam" id="PF14508">
    <property type="entry name" value="GH97_N"/>
    <property type="match status" value="1"/>
</dbReference>
<dbReference type="PANTHER" id="PTHR35803">
    <property type="entry name" value="GLUCAN 1,4-ALPHA-GLUCOSIDASE SUSB-RELATED"/>
    <property type="match status" value="1"/>
</dbReference>
<reference evidence="10 11" key="1">
    <citation type="submission" date="2024-04" db="EMBL/GenBank/DDBJ databases">
        <title>WGS of bacteria from Torrens River.</title>
        <authorList>
            <person name="Wyrsch E.R."/>
            <person name="Drigo B."/>
        </authorList>
    </citation>
    <scope>NUCLEOTIDE SEQUENCE [LARGE SCALE GENOMIC DNA]</scope>
    <source>
        <strain evidence="10 11">TWI391</strain>
    </source>
</reference>
<comment type="cofactor">
    <cofactor evidence="1">
        <name>Ca(2+)</name>
        <dbReference type="ChEBI" id="CHEBI:29108"/>
    </cofactor>
</comment>
<dbReference type="Gene3D" id="2.70.98.10">
    <property type="match status" value="1"/>
</dbReference>
<feature type="domain" description="Glycosyl-hydrolase 97 C-terminal oligomerisation" evidence="9">
    <location>
        <begin position="557"/>
        <end position="644"/>
    </location>
</feature>
<keyword evidence="4" id="KW-0106">Calcium</keyword>
<feature type="signal peptide" evidence="6">
    <location>
        <begin position="1"/>
        <end position="19"/>
    </location>
</feature>
<dbReference type="Proteomes" id="UP001409291">
    <property type="component" value="Unassembled WGS sequence"/>
</dbReference>
<keyword evidence="5" id="KW-0326">Glycosidase</keyword>
<dbReference type="GO" id="GO:0016787">
    <property type="term" value="F:hydrolase activity"/>
    <property type="evidence" value="ECO:0007669"/>
    <property type="project" value="UniProtKB-KW"/>
</dbReference>
<evidence type="ECO:0000256" key="5">
    <source>
        <dbReference type="ARBA" id="ARBA00023295"/>
    </source>
</evidence>
<keyword evidence="6" id="KW-0732">Signal</keyword>
<dbReference type="SUPFAM" id="SSF51445">
    <property type="entry name" value="(Trans)glycosidases"/>
    <property type="match status" value="1"/>
</dbReference>
<proteinExistence type="predicted"/>
<dbReference type="InterPro" id="IPR014718">
    <property type="entry name" value="GH-type_carb-bd"/>
</dbReference>
<dbReference type="Gene3D" id="3.20.20.70">
    <property type="entry name" value="Aldolase class I"/>
    <property type="match status" value="1"/>
</dbReference>
<evidence type="ECO:0000256" key="2">
    <source>
        <dbReference type="ARBA" id="ARBA00011245"/>
    </source>
</evidence>
<dbReference type="InterPro" id="IPR019563">
    <property type="entry name" value="GH97_catalytic"/>
</dbReference>
<feature type="domain" description="Glycosyl-hydrolase 97 catalytic" evidence="7">
    <location>
        <begin position="305"/>
        <end position="458"/>
    </location>
</feature>
<evidence type="ECO:0000259" key="7">
    <source>
        <dbReference type="Pfam" id="PF10566"/>
    </source>
</evidence>
<evidence type="ECO:0000256" key="3">
    <source>
        <dbReference type="ARBA" id="ARBA00022801"/>
    </source>
</evidence>
<dbReference type="EMBL" id="JBDJNQ010000004">
    <property type="protein sequence ID" value="MEN5377744.1"/>
    <property type="molecule type" value="Genomic_DNA"/>
</dbReference>
<protein>
    <submittedName>
        <fullName evidence="10">Glycoside hydrolase family 97 catalytic domain-containing protein</fullName>
    </submittedName>
</protein>
<evidence type="ECO:0000259" key="9">
    <source>
        <dbReference type="Pfam" id="PF14509"/>
    </source>
</evidence>
<accession>A0ABV0BSH2</accession>
<dbReference type="InterPro" id="IPR017853">
    <property type="entry name" value="GH"/>
</dbReference>
<dbReference type="Gene3D" id="2.60.40.1180">
    <property type="entry name" value="Golgi alpha-mannosidase II"/>
    <property type="match status" value="1"/>
</dbReference>
<evidence type="ECO:0000313" key="10">
    <source>
        <dbReference type="EMBL" id="MEN5377744.1"/>
    </source>
</evidence>
<evidence type="ECO:0000259" key="8">
    <source>
        <dbReference type="Pfam" id="PF14508"/>
    </source>
</evidence>
<keyword evidence="3 10" id="KW-0378">Hydrolase</keyword>
<dbReference type="InterPro" id="IPR013780">
    <property type="entry name" value="Glyco_hydro_b"/>
</dbReference>
<dbReference type="InterPro" id="IPR013785">
    <property type="entry name" value="Aldolase_TIM"/>
</dbReference>
<evidence type="ECO:0000313" key="11">
    <source>
        <dbReference type="Proteomes" id="UP001409291"/>
    </source>
</evidence>
<keyword evidence="11" id="KW-1185">Reference proteome</keyword>
<feature type="domain" description="Glycosyl-hydrolase 97 N-terminal" evidence="8">
    <location>
        <begin position="25"/>
        <end position="288"/>
    </location>
</feature>
<comment type="caution">
    <text evidence="10">The sequence shown here is derived from an EMBL/GenBank/DDBJ whole genome shotgun (WGS) entry which is preliminary data.</text>
</comment>
<feature type="chain" id="PRO_5045649521" evidence="6">
    <location>
        <begin position="20"/>
        <end position="647"/>
    </location>
</feature>
<name>A0ABV0BSH2_9SPHI</name>
<dbReference type="InterPro" id="IPR029486">
    <property type="entry name" value="GH97_N"/>
</dbReference>
<dbReference type="InterPro" id="IPR029483">
    <property type="entry name" value="GH97_C"/>
</dbReference>
<evidence type="ECO:0000256" key="1">
    <source>
        <dbReference type="ARBA" id="ARBA00001913"/>
    </source>
</evidence>
<evidence type="ECO:0000256" key="6">
    <source>
        <dbReference type="SAM" id="SignalP"/>
    </source>
</evidence>
<dbReference type="PANTHER" id="PTHR35803:SF2">
    <property type="entry name" value="RETAINING ALPHA-GALACTOSIDASE"/>
    <property type="match status" value="1"/>
</dbReference>
<sequence length="647" mass="72868">MKRLLIVTVLSLSSLLVFAQNLTISGPDKRLVVNVSLEKGKLYYDVHLDGKVMLERSALGLKGRHVDLSTNLKLVDQINNQVDVQYEEHKIKRKLVHYQANELICKLENSDKQALHVVFRVSNHDIAFRYHVPQVGEAANLYIEEELSAFKFPNLTTTFLTPQAPPMSGWMKTKPSYEEEYTVDAQLGVPSKYGYGYTFPGLFRVGDRGWVLVSETGVGALYCGSKLSEGSEDGQYKVAFPEIGENNGIGSAQPAIALPGNTPWRTLTVGSTLKPIVETTISFDVVEPVYKASKQYSYGRSTWSWLEWQDGSINFEDQKKFVDLSAAMGYEFVLVDNWWDSKIGRDKIEALIGYGKDKGVGICLWYNSNGFWNDAPQTPKNRMSTAVARKKEMAWMQSVGIKGIKVDFFGGDKQETMKLYEDILSDANDYGLSVIFHGCTLPRGWERMYPNFVGSEAVLASENLIFTQHANDNEAFNASLHPFIRNAVGSMDFGPVLLNKKHNRENNGGMIRKTTETFQLATAVLFQTPVQNFGITPNNLTEMPKHIIDFMKAVPTTWDETVLIDGYPGKYVVLARRHADRWYIAGINAEKKEKELTIHLPMLSGEKWQLYTDNKDRTAQYKEIPVQKNKLVKVTLQADGGFLIVGE</sequence>
<gene>
    <name evidence="10" type="ORF">ABE541_10755</name>
</gene>
<comment type="subunit">
    <text evidence="2">Monomer.</text>
</comment>
<dbReference type="Pfam" id="PF14509">
    <property type="entry name" value="GH97_C"/>
    <property type="match status" value="1"/>
</dbReference>
<organism evidence="10 11">
    <name type="scientific">Sphingobacterium kitahiroshimense</name>
    <dbReference type="NCBI Taxonomy" id="470446"/>
    <lineage>
        <taxon>Bacteria</taxon>
        <taxon>Pseudomonadati</taxon>
        <taxon>Bacteroidota</taxon>
        <taxon>Sphingobacteriia</taxon>
        <taxon>Sphingobacteriales</taxon>
        <taxon>Sphingobacteriaceae</taxon>
        <taxon>Sphingobacterium</taxon>
    </lineage>
</organism>
<dbReference type="InterPro" id="IPR052720">
    <property type="entry name" value="Glycosyl_hydrolase_97"/>
</dbReference>
<dbReference type="RefSeq" id="WP_346581247.1">
    <property type="nucleotide sequence ID" value="NZ_JBDJLH010000002.1"/>
</dbReference>
<evidence type="ECO:0000256" key="4">
    <source>
        <dbReference type="ARBA" id="ARBA00022837"/>
    </source>
</evidence>
<dbReference type="Pfam" id="PF10566">
    <property type="entry name" value="Glyco_hydro_97"/>
    <property type="match status" value="1"/>
</dbReference>